<proteinExistence type="predicted"/>
<evidence type="ECO:0000313" key="3">
    <source>
        <dbReference type="Proteomes" id="UP000234335"/>
    </source>
</evidence>
<organism evidence="1 3">
    <name type="scientific">Anaerococcus octavius</name>
    <dbReference type="NCBI Taxonomy" id="54007"/>
    <lineage>
        <taxon>Bacteria</taxon>
        <taxon>Bacillati</taxon>
        <taxon>Bacillota</taxon>
        <taxon>Tissierellia</taxon>
        <taxon>Tissierellales</taxon>
        <taxon>Peptoniphilaceae</taxon>
        <taxon>Anaerococcus</taxon>
    </lineage>
</organism>
<dbReference type="RefSeq" id="WP_101539465.1">
    <property type="nucleotide sequence ID" value="NZ_PKGS01000001.1"/>
</dbReference>
<keyword evidence="3" id="KW-1185">Reference proteome</keyword>
<evidence type="ECO:0000313" key="2">
    <source>
        <dbReference type="EMBL" id="SUU92974.1"/>
    </source>
</evidence>
<reference evidence="1 3" key="1">
    <citation type="submission" date="2017-12" db="EMBL/GenBank/DDBJ databases">
        <title>Phylogenetic diversity of female urinary microbiome.</title>
        <authorList>
            <person name="Thomas-White K."/>
            <person name="Wolfe A.J."/>
        </authorList>
    </citation>
    <scope>NUCLEOTIDE SEQUENCE [LARGE SCALE GENOMIC DNA]</scope>
    <source>
        <strain evidence="1 3">UMB0119</strain>
    </source>
</reference>
<dbReference type="OrthoDB" id="2223502at2"/>
<dbReference type="EMBL" id="UFTA01000002">
    <property type="protein sequence ID" value="SUU92974.1"/>
    <property type="molecule type" value="Genomic_DNA"/>
</dbReference>
<gene>
    <name evidence="1" type="ORF">CYJ34_00890</name>
    <name evidence="2" type="ORF">NCTC9810_01323</name>
</gene>
<reference evidence="2 4" key="2">
    <citation type="submission" date="2018-06" db="EMBL/GenBank/DDBJ databases">
        <authorList>
            <consortium name="Pathogen Informatics"/>
            <person name="Doyle S."/>
        </authorList>
    </citation>
    <scope>NUCLEOTIDE SEQUENCE [LARGE SCALE GENOMIC DNA]</scope>
    <source>
        <strain evidence="2 4">NCTC9810</strain>
    </source>
</reference>
<evidence type="ECO:0000313" key="4">
    <source>
        <dbReference type="Proteomes" id="UP000255124"/>
    </source>
</evidence>
<dbReference type="AlphaFoldDB" id="A0A2I1MAZ0"/>
<dbReference type="Proteomes" id="UP000234335">
    <property type="component" value="Unassembled WGS sequence"/>
</dbReference>
<accession>A0A2I1MAZ0</accession>
<protein>
    <submittedName>
        <fullName evidence="1">Uncharacterized protein</fullName>
    </submittedName>
</protein>
<name>A0A2I1MAZ0_9FIRM</name>
<dbReference type="Proteomes" id="UP000255124">
    <property type="component" value="Unassembled WGS sequence"/>
</dbReference>
<sequence length="164" mass="19581">MLNVDVDQFTLMLIPKCKFEFDEWREEVAPNIISDFIKRTKLREVLGEINESDQSLPVGYNIGFNVNNSLFYFNIAYNDHMPKMYVIVYFSGFAWTTYVKNFETLYGETMNIRRFFKLLDVDFYDYRLSRIDNCIDFINEGISISQLKKSIENGRTEVRYGRYK</sequence>
<dbReference type="EMBL" id="PKGS01000001">
    <property type="protein sequence ID" value="PKZ17296.1"/>
    <property type="molecule type" value="Genomic_DNA"/>
</dbReference>
<evidence type="ECO:0000313" key="1">
    <source>
        <dbReference type="EMBL" id="PKZ17296.1"/>
    </source>
</evidence>